<evidence type="ECO:0000313" key="3">
    <source>
        <dbReference type="EMBL" id="MRW87367.1"/>
    </source>
</evidence>
<dbReference type="AlphaFoldDB" id="A0A844D2S1"/>
<keyword evidence="4" id="KW-1185">Reference proteome</keyword>
<organism evidence="3 4">
    <name type="scientific">Duganella aquatilis</name>
    <dbReference type="NCBI Taxonomy" id="2666082"/>
    <lineage>
        <taxon>Bacteria</taxon>
        <taxon>Pseudomonadati</taxon>
        <taxon>Pseudomonadota</taxon>
        <taxon>Betaproteobacteria</taxon>
        <taxon>Burkholderiales</taxon>
        <taxon>Oxalobacteraceae</taxon>
        <taxon>Telluria group</taxon>
        <taxon>Duganella</taxon>
    </lineage>
</organism>
<dbReference type="Proteomes" id="UP000439986">
    <property type="component" value="Unassembled WGS sequence"/>
</dbReference>
<dbReference type="PROSITE" id="PS51257">
    <property type="entry name" value="PROKAR_LIPOPROTEIN"/>
    <property type="match status" value="1"/>
</dbReference>
<feature type="signal peptide" evidence="2">
    <location>
        <begin position="1"/>
        <end position="16"/>
    </location>
</feature>
<evidence type="ECO:0000256" key="2">
    <source>
        <dbReference type="SAM" id="SignalP"/>
    </source>
</evidence>
<feature type="region of interest" description="Disordered" evidence="1">
    <location>
        <begin position="22"/>
        <end position="72"/>
    </location>
</feature>
<proteinExistence type="predicted"/>
<evidence type="ECO:0000313" key="4">
    <source>
        <dbReference type="Proteomes" id="UP000439986"/>
    </source>
</evidence>
<comment type="caution">
    <text evidence="3">The sequence shown here is derived from an EMBL/GenBank/DDBJ whole genome shotgun (WGS) entry which is preliminary data.</text>
</comment>
<sequence length="72" mass="7100">MTTLPLRIALGAAVLAALLGGCNKRPTDQPVTPETTTPAPAATPATPAPADGTPPPATPPSQADNPPPAKQQ</sequence>
<feature type="chain" id="PRO_5033009561" description="Endopeptidase" evidence="2">
    <location>
        <begin position="17"/>
        <end position="72"/>
    </location>
</feature>
<dbReference type="EMBL" id="WKJL01000026">
    <property type="protein sequence ID" value="MRW87367.1"/>
    <property type="molecule type" value="Genomic_DNA"/>
</dbReference>
<evidence type="ECO:0008006" key="5">
    <source>
        <dbReference type="Google" id="ProtNLM"/>
    </source>
</evidence>
<evidence type="ECO:0000256" key="1">
    <source>
        <dbReference type="SAM" id="MobiDB-lite"/>
    </source>
</evidence>
<dbReference type="RefSeq" id="WP_154360616.1">
    <property type="nucleotide sequence ID" value="NZ_WKJL01000026.1"/>
</dbReference>
<reference evidence="3 4" key="1">
    <citation type="submission" date="2019-11" db="EMBL/GenBank/DDBJ databases">
        <title>Novel species isolated from a subtropical stream in China.</title>
        <authorList>
            <person name="Lu H."/>
        </authorList>
    </citation>
    <scope>NUCLEOTIDE SEQUENCE [LARGE SCALE GENOMIC DNA]</scope>
    <source>
        <strain evidence="3 4">FT26W</strain>
    </source>
</reference>
<gene>
    <name evidence="3" type="ORF">GJ698_25165</name>
</gene>
<protein>
    <recommendedName>
        <fullName evidence="5">Endopeptidase</fullName>
    </recommendedName>
</protein>
<feature type="compositionally biased region" description="Pro residues" evidence="1">
    <location>
        <begin position="52"/>
        <end position="72"/>
    </location>
</feature>
<keyword evidence="2" id="KW-0732">Signal</keyword>
<feature type="compositionally biased region" description="Low complexity" evidence="1">
    <location>
        <begin position="30"/>
        <end position="51"/>
    </location>
</feature>
<name>A0A844D2S1_9BURK</name>
<accession>A0A844D2S1</accession>